<accession>A0A0A1ZKB2</accession>
<sequence>MNIIQEKFNTTFLWIIKSLIFFNERFNLILIFKNNGK</sequence>
<evidence type="ECO:0000313" key="3">
    <source>
        <dbReference type="Proteomes" id="UP000030598"/>
    </source>
</evidence>
<keyword evidence="1" id="KW-0472">Membrane</keyword>
<dbReference type="AlphaFoldDB" id="A0A0A1ZKB2"/>
<proteinExistence type="predicted"/>
<evidence type="ECO:0000313" key="2">
    <source>
        <dbReference type="EMBL" id="KGF88638.1"/>
    </source>
</evidence>
<evidence type="ECO:0000256" key="1">
    <source>
        <dbReference type="SAM" id="Phobius"/>
    </source>
</evidence>
<dbReference type="Proteomes" id="UP000030598">
    <property type="component" value="Unassembled WGS sequence"/>
</dbReference>
<feature type="transmembrane region" description="Helical" evidence="1">
    <location>
        <begin position="12"/>
        <end position="32"/>
    </location>
</feature>
<reference evidence="3" key="1">
    <citation type="journal article" date="2014" name="Sci. Data">
        <title>Genomes of diverse isolates of the marine cyanobacterium Prochlorococcus.</title>
        <authorList>
            <person name="Biller S."/>
            <person name="Berube P."/>
            <person name="Thompson J."/>
            <person name="Kelly L."/>
            <person name="Roggensack S."/>
            <person name="Awad L."/>
            <person name="Roache-Johnson K."/>
            <person name="Ding H."/>
            <person name="Giovannoni S.J."/>
            <person name="Moore L.R."/>
            <person name="Chisholm S.W."/>
        </authorList>
    </citation>
    <scope>NUCLEOTIDE SEQUENCE [LARGE SCALE GENOMIC DNA]</scope>
    <source>
        <strain evidence="3">GP2</strain>
    </source>
</reference>
<keyword evidence="1" id="KW-1133">Transmembrane helix</keyword>
<protein>
    <submittedName>
        <fullName evidence="2">Uncharacterized protein</fullName>
    </submittedName>
</protein>
<dbReference type="EMBL" id="JNAH01000003">
    <property type="protein sequence ID" value="KGF88638.1"/>
    <property type="molecule type" value="Genomic_DNA"/>
</dbReference>
<organism evidence="2 3">
    <name type="scientific">Prochlorococcus marinus str. GP2</name>
    <dbReference type="NCBI Taxonomy" id="59925"/>
    <lineage>
        <taxon>Bacteria</taxon>
        <taxon>Bacillati</taxon>
        <taxon>Cyanobacteriota</taxon>
        <taxon>Cyanophyceae</taxon>
        <taxon>Synechococcales</taxon>
        <taxon>Prochlorococcaceae</taxon>
        <taxon>Prochlorococcus</taxon>
    </lineage>
</organism>
<comment type="caution">
    <text evidence="2">The sequence shown here is derived from an EMBL/GenBank/DDBJ whole genome shotgun (WGS) entry which is preliminary data.</text>
</comment>
<name>A0A0A1ZKB2_PROMR</name>
<keyword evidence="1" id="KW-0812">Transmembrane</keyword>
<gene>
    <name evidence="2" type="ORF">EU91_0573</name>
</gene>